<dbReference type="PANTHER" id="PTHR30472:SF19">
    <property type="entry name" value="PETROBACTIN IMPORT SYSTEM PERMEASE PROTEIN YCLO"/>
    <property type="match status" value="1"/>
</dbReference>
<accession>A0A4R7D0S4</accession>
<feature type="transmembrane region" description="Helical" evidence="8">
    <location>
        <begin position="74"/>
        <end position="93"/>
    </location>
</feature>
<evidence type="ECO:0000256" key="8">
    <source>
        <dbReference type="SAM" id="Phobius"/>
    </source>
</evidence>
<gene>
    <name evidence="9" type="ORF">B0I21_105228</name>
</gene>
<dbReference type="SUPFAM" id="SSF81345">
    <property type="entry name" value="ABC transporter involved in vitamin B12 uptake, BtuC"/>
    <property type="match status" value="1"/>
</dbReference>
<keyword evidence="5 8" id="KW-0812">Transmembrane</keyword>
<dbReference type="Pfam" id="PF01032">
    <property type="entry name" value="FecCD"/>
    <property type="match status" value="1"/>
</dbReference>
<comment type="similarity">
    <text evidence="2">Belongs to the binding-protein-dependent transport system permease family. FecCD subfamily.</text>
</comment>
<organism evidence="9 10">
    <name type="scientific">Sphingobacterium paludis</name>
    <dbReference type="NCBI Taxonomy" id="1476465"/>
    <lineage>
        <taxon>Bacteria</taxon>
        <taxon>Pseudomonadati</taxon>
        <taxon>Bacteroidota</taxon>
        <taxon>Sphingobacteriia</taxon>
        <taxon>Sphingobacteriales</taxon>
        <taxon>Sphingobacteriaceae</taxon>
        <taxon>Sphingobacterium</taxon>
    </lineage>
</organism>
<dbReference type="CDD" id="cd06550">
    <property type="entry name" value="TM_ABC_iron-siderophores_like"/>
    <property type="match status" value="1"/>
</dbReference>
<feature type="transmembrane region" description="Helical" evidence="8">
    <location>
        <begin position="258"/>
        <end position="281"/>
    </location>
</feature>
<comment type="caution">
    <text evidence="9">The sequence shown here is derived from an EMBL/GenBank/DDBJ whole genome shotgun (WGS) entry which is preliminary data.</text>
</comment>
<keyword evidence="3" id="KW-0813">Transport</keyword>
<keyword evidence="4" id="KW-1003">Cell membrane</keyword>
<protein>
    <submittedName>
        <fullName evidence="9">Iron complex transport system permease protein</fullName>
    </submittedName>
</protein>
<evidence type="ECO:0000256" key="7">
    <source>
        <dbReference type="ARBA" id="ARBA00023136"/>
    </source>
</evidence>
<comment type="subcellular location">
    <subcellularLocation>
        <location evidence="1">Cell membrane</location>
        <topology evidence="1">Multi-pass membrane protein</topology>
    </subcellularLocation>
</comment>
<evidence type="ECO:0000256" key="6">
    <source>
        <dbReference type="ARBA" id="ARBA00022989"/>
    </source>
</evidence>
<keyword evidence="6 8" id="KW-1133">Transmembrane helix</keyword>
<feature type="transmembrane region" description="Helical" evidence="8">
    <location>
        <begin position="99"/>
        <end position="120"/>
    </location>
</feature>
<evidence type="ECO:0000256" key="1">
    <source>
        <dbReference type="ARBA" id="ARBA00004651"/>
    </source>
</evidence>
<feature type="transmembrane region" description="Helical" evidence="8">
    <location>
        <begin position="293"/>
        <end position="311"/>
    </location>
</feature>
<evidence type="ECO:0000256" key="3">
    <source>
        <dbReference type="ARBA" id="ARBA00022448"/>
    </source>
</evidence>
<dbReference type="AlphaFoldDB" id="A0A4R7D0S4"/>
<feature type="transmembrane region" description="Helical" evidence="8">
    <location>
        <begin position="171"/>
        <end position="190"/>
    </location>
</feature>
<evidence type="ECO:0000256" key="4">
    <source>
        <dbReference type="ARBA" id="ARBA00022475"/>
    </source>
</evidence>
<dbReference type="EMBL" id="SNZV01000005">
    <property type="protein sequence ID" value="TDS13095.1"/>
    <property type="molecule type" value="Genomic_DNA"/>
</dbReference>
<dbReference type="Gene3D" id="1.10.3470.10">
    <property type="entry name" value="ABC transporter involved in vitamin B12 uptake, BtuC"/>
    <property type="match status" value="1"/>
</dbReference>
<dbReference type="InterPro" id="IPR000522">
    <property type="entry name" value="ABC_transptr_permease_BtuC"/>
</dbReference>
<name>A0A4R7D0S4_9SPHI</name>
<dbReference type="OrthoDB" id="9796260at2"/>
<feature type="transmembrane region" description="Helical" evidence="8">
    <location>
        <begin position="39"/>
        <end position="62"/>
    </location>
</feature>
<evidence type="ECO:0000256" key="2">
    <source>
        <dbReference type="ARBA" id="ARBA00007935"/>
    </source>
</evidence>
<proteinExistence type="inferred from homology"/>
<evidence type="ECO:0000256" key="5">
    <source>
        <dbReference type="ARBA" id="ARBA00022692"/>
    </source>
</evidence>
<evidence type="ECO:0000313" key="9">
    <source>
        <dbReference type="EMBL" id="TDS13095.1"/>
    </source>
</evidence>
<feature type="transmembrane region" description="Helical" evidence="8">
    <location>
        <begin position="222"/>
        <end position="246"/>
    </location>
</feature>
<evidence type="ECO:0000313" key="10">
    <source>
        <dbReference type="Proteomes" id="UP000294752"/>
    </source>
</evidence>
<dbReference type="PANTHER" id="PTHR30472">
    <property type="entry name" value="FERRIC ENTEROBACTIN TRANSPORT SYSTEM PERMEASE PROTEIN"/>
    <property type="match status" value="1"/>
</dbReference>
<reference evidence="9 10" key="1">
    <citation type="submission" date="2019-03" db="EMBL/GenBank/DDBJ databases">
        <title>Genomic Encyclopedia of Type Strains, Phase III (KMG-III): the genomes of soil and plant-associated and newly described type strains.</title>
        <authorList>
            <person name="Whitman W."/>
        </authorList>
    </citation>
    <scope>NUCLEOTIDE SEQUENCE [LARGE SCALE GENOMIC DNA]</scope>
    <source>
        <strain evidence="9 10">CGMCC 1.12801</strain>
    </source>
</reference>
<dbReference type="RefSeq" id="WP_133640592.1">
    <property type="nucleotide sequence ID" value="NZ_SNZV01000005.1"/>
</dbReference>
<feature type="transmembrane region" description="Helical" evidence="8">
    <location>
        <begin position="127"/>
        <end position="151"/>
    </location>
</feature>
<dbReference type="InterPro" id="IPR037294">
    <property type="entry name" value="ABC_BtuC-like"/>
</dbReference>
<dbReference type="Proteomes" id="UP000294752">
    <property type="component" value="Unassembled WGS sequence"/>
</dbReference>
<dbReference type="GO" id="GO:0033214">
    <property type="term" value="P:siderophore-iron import into cell"/>
    <property type="evidence" value="ECO:0007669"/>
    <property type="project" value="TreeGrafter"/>
</dbReference>
<keyword evidence="7 8" id="KW-0472">Membrane</keyword>
<dbReference type="GO" id="GO:0022857">
    <property type="term" value="F:transmembrane transporter activity"/>
    <property type="evidence" value="ECO:0007669"/>
    <property type="project" value="InterPro"/>
</dbReference>
<sequence>MKKLLFILLTFLLLIVLAFLSYDIDFSNKFVVAGRMERLVALILVSISISYSTVVFQTISANKILTPSLMGYEYLYVFSQVLLLLIFGGNSLFFRSKELSFIFASSIMIVYSLVLYRVFFKRNKKNVYFILLIGLVLGIFFNTSTQFLQMIINPNEFGYIQGAMFSSLSRISIKTISIAIVTILIVIIYLSRFFKFLDILVLGREYSMGLGVDYDKIARNQLIAISVLIAVSTALIGPITFIGVFISNISYRLTNTYLHHRTITVAFFITAMFMLAAQFVIEHILNYRHSLGVLINLAGGLYFILLILRTLRTKK</sequence>
<dbReference type="GO" id="GO:0005886">
    <property type="term" value="C:plasma membrane"/>
    <property type="evidence" value="ECO:0007669"/>
    <property type="project" value="UniProtKB-SubCell"/>
</dbReference>
<keyword evidence="10" id="KW-1185">Reference proteome</keyword>